<dbReference type="STRING" id="768710.DesyoDRAFT_3934"/>
<dbReference type="EMBL" id="CM001441">
    <property type="protein sequence ID" value="EHQ90907.1"/>
    <property type="molecule type" value="Genomic_DNA"/>
</dbReference>
<dbReference type="InterPro" id="IPR029069">
    <property type="entry name" value="HotDog_dom_sf"/>
</dbReference>
<name>H5Y5W8_9FIRM</name>
<evidence type="ECO:0000313" key="2">
    <source>
        <dbReference type="Proteomes" id="UP000005104"/>
    </source>
</evidence>
<accession>H5Y5W8</accession>
<dbReference type="Gene3D" id="3.10.129.10">
    <property type="entry name" value="Hotdog Thioesterase"/>
    <property type="match status" value="1"/>
</dbReference>
<gene>
    <name evidence="1" type="ORF">DesyoDRAFT_3934</name>
</gene>
<protein>
    <submittedName>
        <fullName evidence="1">Putative thioesterase</fullName>
    </submittedName>
</protein>
<dbReference type="InterPro" id="IPR050563">
    <property type="entry name" value="4-hydroxybenzoyl-CoA_TE"/>
</dbReference>
<reference evidence="1 2" key="1">
    <citation type="submission" date="2011-11" db="EMBL/GenBank/DDBJ databases">
        <title>The Noncontiguous Finished genome of Desulfosporosinus youngiae DSM 17734.</title>
        <authorList>
            <consortium name="US DOE Joint Genome Institute (JGI-PGF)"/>
            <person name="Lucas S."/>
            <person name="Han J."/>
            <person name="Lapidus A."/>
            <person name="Cheng J.-F."/>
            <person name="Goodwin L."/>
            <person name="Pitluck S."/>
            <person name="Peters L."/>
            <person name="Ovchinnikova G."/>
            <person name="Lu M."/>
            <person name="Land M.L."/>
            <person name="Hauser L."/>
            <person name="Pester M."/>
            <person name="Spring S."/>
            <person name="Ollivier B."/>
            <person name="Rattei T."/>
            <person name="Klenk H.-P."/>
            <person name="Wagner M."/>
            <person name="Loy A."/>
            <person name="Woyke T.J."/>
        </authorList>
    </citation>
    <scope>NUCLEOTIDE SEQUENCE [LARGE SCALE GENOMIC DNA]</scope>
    <source>
        <strain evidence="1 2">DSM 17734</strain>
    </source>
</reference>
<dbReference type="PANTHER" id="PTHR31793:SF39">
    <property type="entry name" value="THIOESTERASE_THIOL ESTER DEHYDRASE-ISOMERASE"/>
    <property type="match status" value="1"/>
</dbReference>
<dbReference type="PANTHER" id="PTHR31793">
    <property type="entry name" value="4-HYDROXYBENZOYL-COA THIOESTERASE FAMILY MEMBER"/>
    <property type="match status" value="1"/>
</dbReference>
<dbReference type="SUPFAM" id="SSF54637">
    <property type="entry name" value="Thioesterase/thiol ester dehydrase-isomerase"/>
    <property type="match status" value="1"/>
</dbReference>
<dbReference type="RefSeq" id="WP_007785541.1">
    <property type="nucleotide sequence ID" value="NZ_CM001441.1"/>
</dbReference>
<dbReference type="GO" id="GO:0047617">
    <property type="term" value="F:fatty acyl-CoA hydrolase activity"/>
    <property type="evidence" value="ECO:0007669"/>
    <property type="project" value="TreeGrafter"/>
</dbReference>
<dbReference type="HOGENOM" id="CLU_101141_2_2_9"/>
<dbReference type="OrthoDB" id="9799036at2"/>
<evidence type="ECO:0000313" key="1">
    <source>
        <dbReference type="EMBL" id="EHQ90907.1"/>
    </source>
</evidence>
<sequence length="146" mass="16413">MTEAVQSLKDFPVQVKITLAKEEMRGDSHVKNICYIQYFENARIQYIQSIGLDELKSAGIGQILAQSVCNYRKPLVYPDQITVGAKLKSLGKSSFVIEYIIVSDKIGIAADGEEVIVIYDYNHSRKTELPAIIKEGIEKLEGNNFR</sequence>
<proteinExistence type="predicted"/>
<dbReference type="eggNOG" id="COG0824">
    <property type="taxonomic scope" value="Bacteria"/>
</dbReference>
<organism evidence="1 2">
    <name type="scientific">Desulfosporosinus youngiae DSM 17734</name>
    <dbReference type="NCBI Taxonomy" id="768710"/>
    <lineage>
        <taxon>Bacteria</taxon>
        <taxon>Bacillati</taxon>
        <taxon>Bacillota</taxon>
        <taxon>Clostridia</taxon>
        <taxon>Eubacteriales</taxon>
        <taxon>Desulfitobacteriaceae</taxon>
        <taxon>Desulfosporosinus</taxon>
    </lineage>
</organism>
<keyword evidence="2" id="KW-1185">Reference proteome</keyword>
<dbReference type="Pfam" id="PF13279">
    <property type="entry name" value="4HBT_2"/>
    <property type="match status" value="1"/>
</dbReference>
<dbReference type="AlphaFoldDB" id="H5Y5W8"/>
<dbReference type="Proteomes" id="UP000005104">
    <property type="component" value="Chromosome"/>
</dbReference>
<dbReference type="CDD" id="cd00586">
    <property type="entry name" value="4HBT"/>
    <property type="match status" value="1"/>
</dbReference>